<evidence type="ECO:0000256" key="3">
    <source>
        <dbReference type="RuleBase" id="RU366023"/>
    </source>
</evidence>
<reference evidence="4 5" key="1">
    <citation type="submission" date="2017-06" db="EMBL/GenBank/DDBJ databases">
        <title>Cmopartive genomic analysis of Ambrosia Fusariam Clade fungi.</title>
        <authorList>
            <person name="Stajich J.E."/>
            <person name="Carrillo J."/>
            <person name="Kijimoto T."/>
            <person name="Eskalen A."/>
            <person name="O'Donnell K."/>
            <person name="Kasson M."/>
        </authorList>
    </citation>
    <scope>NUCLEOTIDE SEQUENCE [LARGE SCALE GENOMIC DNA]</scope>
    <source>
        <strain evidence="4 5">NRRL 20438</strain>
    </source>
</reference>
<feature type="binding site" evidence="2">
    <location>
        <position position="89"/>
    </location>
    <ligand>
        <name>Zn(2+)</name>
        <dbReference type="ChEBI" id="CHEBI:29105"/>
        <label>1</label>
        <note>catalytic</note>
    </ligand>
</feature>
<evidence type="ECO:0000256" key="1">
    <source>
        <dbReference type="PIRSR" id="PIRSR001359-1"/>
    </source>
</evidence>
<dbReference type="UniPathway" id="UPA00109">
    <property type="reaction ID" value="UER00183"/>
</dbReference>
<dbReference type="PIRSF" id="PIRSF001359">
    <property type="entry name" value="F_bP_aldolase_II"/>
    <property type="match status" value="1"/>
</dbReference>
<name>A0A428SIN1_9HYPO</name>
<feature type="active site" description="Proton donor" evidence="1">
    <location>
        <position position="88"/>
    </location>
</feature>
<dbReference type="InterPro" id="IPR050246">
    <property type="entry name" value="Class_II_FBP_aldolase"/>
</dbReference>
<dbReference type="GO" id="GO:0006096">
    <property type="term" value="P:glycolytic process"/>
    <property type="evidence" value="ECO:0007669"/>
    <property type="project" value="UniProtKB-UniPathway"/>
</dbReference>
<keyword evidence="2 3" id="KW-0479">Metal-binding</keyword>
<comment type="cofactor">
    <cofactor evidence="2 3">
        <name>Zn(2+)</name>
        <dbReference type="ChEBI" id="CHEBI:29105"/>
    </cofactor>
    <text evidence="2 3">Binds 2 Zn(2+) ions per subunit. One is catalytic and the other provides a structural contribution.</text>
</comment>
<keyword evidence="5" id="KW-1185">Reference proteome</keyword>
<dbReference type="SUPFAM" id="SSF51569">
    <property type="entry name" value="Aldolase"/>
    <property type="match status" value="1"/>
</dbReference>
<feature type="binding site" evidence="2">
    <location>
        <position position="187"/>
    </location>
    <ligand>
        <name>Zn(2+)</name>
        <dbReference type="ChEBI" id="CHEBI:29105"/>
        <label>1</label>
        <note>catalytic</note>
    </ligand>
</feature>
<evidence type="ECO:0000256" key="2">
    <source>
        <dbReference type="PIRSR" id="PIRSR001359-3"/>
    </source>
</evidence>
<comment type="catalytic activity">
    <reaction evidence="3">
        <text>beta-D-fructose 1,6-bisphosphate = D-glyceraldehyde 3-phosphate + dihydroxyacetone phosphate</text>
        <dbReference type="Rhea" id="RHEA:14729"/>
        <dbReference type="ChEBI" id="CHEBI:32966"/>
        <dbReference type="ChEBI" id="CHEBI:57642"/>
        <dbReference type="ChEBI" id="CHEBI:59776"/>
        <dbReference type="EC" id="4.1.2.13"/>
    </reaction>
</comment>
<evidence type="ECO:0000313" key="5">
    <source>
        <dbReference type="Proteomes" id="UP000288429"/>
    </source>
</evidence>
<dbReference type="Proteomes" id="UP000288429">
    <property type="component" value="Unassembled WGS sequence"/>
</dbReference>
<dbReference type="PANTHER" id="PTHR30304:SF0">
    <property type="entry name" value="D-TAGATOSE-1,6-BISPHOSPHATE ALDOLASE SUBUNIT GATY-RELATED"/>
    <property type="match status" value="1"/>
</dbReference>
<comment type="pathway">
    <text evidence="3">Carbohydrate degradation; glycolysis; D-glyceraldehyde 3-phosphate and glycerone phosphate from D-glucose: step 4/4.</text>
</comment>
<dbReference type="GO" id="GO:0008270">
    <property type="term" value="F:zinc ion binding"/>
    <property type="evidence" value="ECO:0007669"/>
    <property type="project" value="UniProtKB-UniRule"/>
</dbReference>
<feature type="binding site" evidence="2">
    <location>
        <position position="141"/>
    </location>
    <ligand>
        <name>Zn(2+)</name>
        <dbReference type="ChEBI" id="CHEBI:29105"/>
        <label>2</label>
    </ligand>
</feature>
<comment type="function">
    <text evidence="3">Catalyzes the aldol condensation of dihydroxyacetone phosphate (DHAP or glycerone-phosphate) with glyceraldehyde 3-phosphate (G3P) to form fructose 1,6-bisphosphate (FBP) in gluconeogenesis and the reverse reaction in glycolysis.</text>
</comment>
<dbReference type="Pfam" id="PF01116">
    <property type="entry name" value="F_bP_aldolase"/>
    <property type="match status" value="1"/>
</dbReference>
<dbReference type="Gene3D" id="3.20.20.70">
    <property type="entry name" value="Aldolase class I"/>
    <property type="match status" value="1"/>
</dbReference>
<dbReference type="InterPro" id="IPR000771">
    <property type="entry name" value="FBA_II"/>
</dbReference>
<dbReference type="EMBL" id="NIZV01000446">
    <property type="protein sequence ID" value="RSL89628.1"/>
    <property type="molecule type" value="Genomic_DNA"/>
</dbReference>
<comment type="caution">
    <text evidence="4">The sequence shown here is derived from an EMBL/GenBank/DDBJ whole genome shotgun (WGS) entry which is preliminary data.</text>
</comment>
<sequence length="311" mass="34382">MTKTSNWKATNRHLQILKAAEEGQYCVIAAIAYNIEQILGLIQAAEKAQSPLILQFFPWAIRFPNGLLIRTAADAARRATVPVSVHLDHAQDEDVIKLAADTLPFDSIMVDMSHFDKEENLRKTAKWVLYCNERHIATEAEPGRIEGGEDGVTDTAGLEASKTTPEEVEQFISTGVDVLAPAFGNVHGEYGPQGPQLDFERLVVAGSESYVRNSQVSRFDSIKTQLNKRAHVALHGTNGFPPDLMRQCIKAGATKINVNRAVFDDYYAHLRTENARAKPHTVLMEEGVEKVMNQTIEWMEIVGSAGKALSL</sequence>
<feature type="binding site" evidence="2">
    <location>
        <position position="111"/>
    </location>
    <ligand>
        <name>Zn(2+)</name>
        <dbReference type="ChEBI" id="CHEBI:29105"/>
        <label>2</label>
    </ligand>
</feature>
<dbReference type="AlphaFoldDB" id="A0A428SIN1"/>
<feature type="binding site" evidence="2">
    <location>
        <position position="235"/>
    </location>
    <ligand>
        <name>Zn(2+)</name>
        <dbReference type="ChEBI" id="CHEBI:29105"/>
        <label>1</label>
        <note>catalytic</note>
    </ligand>
</feature>
<organism evidence="4 5">
    <name type="scientific">Fusarium ambrosium</name>
    <dbReference type="NCBI Taxonomy" id="131363"/>
    <lineage>
        <taxon>Eukaryota</taxon>
        <taxon>Fungi</taxon>
        <taxon>Dikarya</taxon>
        <taxon>Ascomycota</taxon>
        <taxon>Pezizomycotina</taxon>
        <taxon>Sordariomycetes</taxon>
        <taxon>Hypocreomycetidae</taxon>
        <taxon>Hypocreales</taxon>
        <taxon>Nectriaceae</taxon>
        <taxon>Fusarium</taxon>
        <taxon>Fusarium solani species complex</taxon>
    </lineage>
</organism>
<dbReference type="GO" id="GO:0004332">
    <property type="term" value="F:fructose-bisphosphate aldolase activity"/>
    <property type="evidence" value="ECO:0007669"/>
    <property type="project" value="UniProtKB-EC"/>
</dbReference>
<comment type="similarity">
    <text evidence="3">Belongs to the class II fructose-bisphosphate aldolase family.</text>
</comment>
<dbReference type="PANTHER" id="PTHR30304">
    <property type="entry name" value="D-TAGATOSE-1,6-BISPHOSPHATE ALDOLASE"/>
    <property type="match status" value="1"/>
</dbReference>
<proteinExistence type="inferred from homology"/>
<gene>
    <name evidence="4" type="ORF">CDV31_015845</name>
</gene>
<accession>A0A428SIN1</accession>
<evidence type="ECO:0000313" key="4">
    <source>
        <dbReference type="EMBL" id="RSL89628.1"/>
    </source>
</evidence>
<keyword evidence="3" id="KW-0456">Lyase</keyword>
<dbReference type="InterPro" id="IPR013785">
    <property type="entry name" value="Aldolase_TIM"/>
</dbReference>
<dbReference type="CDD" id="cd00947">
    <property type="entry name" value="TBP_aldolase_IIB"/>
    <property type="match status" value="1"/>
</dbReference>
<protein>
    <recommendedName>
        <fullName evidence="3">Fructose-bisphosphate aldolase</fullName>
        <shortName evidence="3">FBP aldolase</shortName>
        <ecNumber evidence="3">4.1.2.13</ecNumber>
    </recommendedName>
</protein>
<dbReference type="EC" id="4.1.2.13" evidence="3"/>
<keyword evidence="3" id="KW-0324">Glycolysis</keyword>
<keyword evidence="2 3" id="KW-0862">Zinc</keyword>